<dbReference type="PANTHER" id="PTHR14742:SF0">
    <property type="entry name" value="RIBONUCLEASE P PROTEIN SUBUNIT P21"/>
    <property type="match status" value="1"/>
</dbReference>
<evidence type="ECO:0000256" key="1">
    <source>
        <dbReference type="ARBA" id="ARBA00022694"/>
    </source>
</evidence>
<feature type="compositionally biased region" description="Basic and acidic residues" evidence="5">
    <location>
        <begin position="182"/>
        <end position="191"/>
    </location>
</feature>
<keyword evidence="7" id="KW-1185">Reference proteome</keyword>
<evidence type="ECO:0000256" key="5">
    <source>
        <dbReference type="SAM" id="MobiDB-lite"/>
    </source>
</evidence>
<evidence type="ECO:0000313" key="6">
    <source>
        <dbReference type="EMBL" id="KAF2721211.1"/>
    </source>
</evidence>
<dbReference type="OrthoDB" id="128536at2759"/>
<evidence type="ECO:0000256" key="4">
    <source>
        <dbReference type="ARBA" id="ARBA00038402"/>
    </source>
</evidence>
<comment type="similarity">
    <text evidence="4">Belongs to the eukaryotic/archaeal RNase P protein component 4 family.</text>
</comment>
<accession>A0A9P4QA91</accession>
<name>A0A9P4QA91_9PEZI</name>
<evidence type="ECO:0008006" key="8">
    <source>
        <dbReference type="Google" id="ProtNLM"/>
    </source>
</evidence>
<dbReference type="Pfam" id="PF04032">
    <property type="entry name" value="Rpr2"/>
    <property type="match status" value="1"/>
</dbReference>
<dbReference type="Proteomes" id="UP000799441">
    <property type="component" value="Unassembled WGS sequence"/>
</dbReference>
<sequence>MAKAKNKGTKSSGNKHLQARVDFLSRVSFYLAAHGKNALQEDPIQDPAISDVKRLSQKDADSALVQSSLAAMEYTMNRKPEQASEQSLKGELMSNQSLRLANHLRAVALKSQIRLDLDTKRSICKVCDTPLIEGMSSMKYLENLSKGKKKPWANMFVVKCLTCGCPKRFPTGSKRQHKKKERQMQDVKPTEKGLALRRPEPVSLCD</sequence>
<feature type="region of interest" description="Disordered" evidence="5">
    <location>
        <begin position="171"/>
        <end position="206"/>
    </location>
</feature>
<keyword evidence="2" id="KW-0479">Metal-binding</keyword>
<comment type="caution">
    <text evidence="6">The sequence shown here is derived from an EMBL/GenBank/DDBJ whole genome shotgun (WGS) entry which is preliminary data.</text>
</comment>
<keyword evidence="3" id="KW-0862">Zinc</keyword>
<evidence type="ECO:0000256" key="2">
    <source>
        <dbReference type="ARBA" id="ARBA00022723"/>
    </source>
</evidence>
<evidence type="ECO:0000313" key="7">
    <source>
        <dbReference type="Proteomes" id="UP000799441"/>
    </source>
</evidence>
<dbReference type="GO" id="GO:0008033">
    <property type="term" value="P:tRNA processing"/>
    <property type="evidence" value="ECO:0007669"/>
    <property type="project" value="UniProtKB-KW"/>
</dbReference>
<evidence type="ECO:0000256" key="3">
    <source>
        <dbReference type="ARBA" id="ARBA00022833"/>
    </source>
</evidence>
<protein>
    <recommendedName>
        <fullName evidence="8">Rpr2-domain-containing protein</fullName>
    </recommendedName>
</protein>
<dbReference type="InterPro" id="IPR007175">
    <property type="entry name" value="Rpr2/Snm1/Rpp21"/>
</dbReference>
<dbReference type="PANTHER" id="PTHR14742">
    <property type="entry name" value="RIBONUCLEASE P SUBUNIT P21"/>
    <property type="match status" value="1"/>
</dbReference>
<reference evidence="6" key="1">
    <citation type="journal article" date="2020" name="Stud. Mycol.">
        <title>101 Dothideomycetes genomes: a test case for predicting lifestyles and emergence of pathogens.</title>
        <authorList>
            <person name="Haridas S."/>
            <person name="Albert R."/>
            <person name="Binder M."/>
            <person name="Bloem J."/>
            <person name="Labutti K."/>
            <person name="Salamov A."/>
            <person name="Andreopoulos B."/>
            <person name="Baker S."/>
            <person name="Barry K."/>
            <person name="Bills G."/>
            <person name="Bluhm B."/>
            <person name="Cannon C."/>
            <person name="Castanera R."/>
            <person name="Culley D."/>
            <person name="Daum C."/>
            <person name="Ezra D."/>
            <person name="Gonzalez J."/>
            <person name="Henrissat B."/>
            <person name="Kuo A."/>
            <person name="Liang C."/>
            <person name="Lipzen A."/>
            <person name="Lutzoni F."/>
            <person name="Magnuson J."/>
            <person name="Mondo S."/>
            <person name="Nolan M."/>
            <person name="Ohm R."/>
            <person name="Pangilinan J."/>
            <person name="Park H.-J."/>
            <person name="Ramirez L."/>
            <person name="Alfaro M."/>
            <person name="Sun H."/>
            <person name="Tritt A."/>
            <person name="Yoshinaga Y."/>
            <person name="Zwiers L.-H."/>
            <person name="Turgeon B."/>
            <person name="Goodwin S."/>
            <person name="Spatafora J."/>
            <person name="Crous P."/>
            <person name="Grigoriev I."/>
        </authorList>
    </citation>
    <scope>NUCLEOTIDE SEQUENCE</scope>
    <source>
        <strain evidence="6">CBS 116435</strain>
    </source>
</reference>
<organism evidence="6 7">
    <name type="scientific">Polychaeton citri CBS 116435</name>
    <dbReference type="NCBI Taxonomy" id="1314669"/>
    <lineage>
        <taxon>Eukaryota</taxon>
        <taxon>Fungi</taxon>
        <taxon>Dikarya</taxon>
        <taxon>Ascomycota</taxon>
        <taxon>Pezizomycotina</taxon>
        <taxon>Dothideomycetes</taxon>
        <taxon>Dothideomycetidae</taxon>
        <taxon>Capnodiales</taxon>
        <taxon>Capnodiaceae</taxon>
        <taxon>Polychaeton</taxon>
    </lineage>
</organism>
<keyword evidence="1" id="KW-0819">tRNA processing</keyword>
<dbReference type="Gene3D" id="6.20.50.20">
    <property type="match status" value="1"/>
</dbReference>
<dbReference type="AlphaFoldDB" id="A0A9P4QA91"/>
<dbReference type="GO" id="GO:0046872">
    <property type="term" value="F:metal ion binding"/>
    <property type="evidence" value="ECO:0007669"/>
    <property type="project" value="UniProtKB-KW"/>
</dbReference>
<dbReference type="GO" id="GO:0005655">
    <property type="term" value="C:nucleolar ribonuclease P complex"/>
    <property type="evidence" value="ECO:0007669"/>
    <property type="project" value="TreeGrafter"/>
</dbReference>
<proteinExistence type="inferred from homology"/>
<dbReference type="EMBL" id="MU003792">
    <property type="protein sequence ID" value="KAF2721211.1"/>
    <property type="molecule type" value="Genomic_DNA"/>
</dbReference>
<gene>
    <name evidence="6" type="ORF">K431DRAFT_247530</name>
</gene>